<dbReference type="KEGG" id="goe:100905299"/>
<dbReference type="InterPro" id="IPR038425">
    <property type="entry name" value="GAT_sf"/>
</dbReference>
<evidence type="ECO:0000256" key="2">
    <source>
        <dbReference type="ARBA" id="ARBA00022448"/>
    </source>
</evidence>
<dbReference type="GO" id="GO:0035091">
    <property type="term" value="F:phosphatidylinositol binding"/>
    <property type="evidence" value="ECO:0007669"/>
    <property type="project" value="InterPro"/>
</dbReference>
<organism evidence="8 9">
    <name type="scientific">Galendromus occidentalis</name>
    <name type="common">western predatory mite</name>
    <dbReference type="NCBI Taxonomy" id="34638"/>
    <lineage>
        <taxon>Eukaryota</taxon>
        <taxon>Metazoa</taxon>
        <taxon>Ecdysozoa</taxon>
        <taxon>Arthropoda</taxon>
        <taxon>Chelicerata</taxon>
        <taxon>Arachnida</taxon>
        <taxon>Acari</taxon>
        <taxon>Parasitiformes</taxon>
        <taxon>Mesostigmata</taxon>
        <taxon>Gamasina</taxon>
        <taxon>Phytoseioidea</taxon>
        <taxon>Phytoseiidae</taxon>
        <taxon>Typhlodrominae</taxon>
        <taxon>Galendromus</taxon>
    </lineage>
</organism>
<dbReference type="InterPro" id="IPR004152">
    <property type="entry name" value="GAT_dom"/>
</dbReference>
<evidence type="ECO:0000259" key="7">
    <source>
        <dbReference type="PROSITE" id="PS50909"/>
    </source>
</evidence>
<feature type="compositionally biased region" description="Basic and acidic residues" evidence="5">
    <location>
        <begin position="469"/>
        <end position="481"/>
    </location>
</feature>
<feature type="coiled-coil region" evidence="4">
    <location>
        <begin position="282"/>
        <end position="309"/>
    </location>
</feature>
<keyword evidence="4" id="KW-0175">Coiled coil</keyword>
<proteinExistence type="inferred from homology"/>
<evidence type="ECO:0000259" key="6">
    <source>
        <dbReference type="PROSITE" id="PS50179"/>
    </source>
</evidence>
<gene>
    <name evidence="9" type="primary">LOC100905299</name>
</gene>
<dbReference type="SUPFAM" id="SSF89009">
    <property type="entry name" value="GAT-like domain"/>
    <property type="match status" value="1"/>
</dbReference>
<dbReference type="Pfam" id="PF00790">
    <property type="entry name" value="VHS"/>
    <property type="match status" value="1"/>
</dbReference>
<feature type="compositionally biased region" description="Low complexity" evidence="5">
    <location>
        <begin position="317"/>
        <end position="334"/>
    </location>
</feature>
<dbReference type="SMART" id="SM00288">
    <property type="entry name" value="VHS"/>
    <property type="match status" value="1"/>
</dbReference>
<dbReference type="CDD" id="cd14233">
    <property type="entry name" value="GAT_TOM1_like"/>
    <property type="match status" value="1"/>
</dbReference>
<comment type="similarity">
    <text evidence="1">Belongs to the TOM1 family.</text>
</comment>
<feature type="region of interest" description="Disordered" evidence="5">
    <location>
        <begin position="421"/>
        <end position="481"/>
    </location>
</feature>
<dbReference type="GO" id="GO:0007165">
    <property type="term" value="P:signal transduction"/>
    <property type="evidence" value="ECO:0007669"/>
    <property type="project" value="TreeGrafter"/>
</dbReference>
<feature type="region of interest" description="Disordered" evidence="5">
    <location>
        <begin position="362"/>
        <end position="381"/>
    </location>
</feature>
<dbReference type="PANTHER" id="PTHR13856">
    <property type="entry name" value="VHS DOMAIN CONTAINING PROTEIN FAMILY"/>
    <property type="match status" value="1"/>
</dbReference>
<dbReference type="PIRSF" id="PIRSF036948">
    <property type="entry name" value="TOM1"/>
    <property type="match status" value="1"/>
</dbReference>
<dbReference type="AlphaFoldDB" id="A0AAJ7L7U5"/>
<dbReference type="InterPro" id="IPR008942">
    <property type="entry name" value="ENTH_VHS"/>
</dbReference>
<reference evidence="9" key="1">
    <citation type="submission" date="2025-08" db="UniProtKB">
        <authorList>
            <consortium name="RefSeq"/>
        </authorList>
    </citation>
    <scope>IDENTIFICATION</scope>
</reference>
<dbReference type="PROSITE" id="PS50909">
    <property type="entry name" value="GAT"/>
    <property type="match status" value="1"/>
</dbReference>
<feature type="domain" description="VHS" evidence="6">
    <location>
        <begin position="35"/>
        <end position="168"/>
    </location>
</feature>
<dbReference type="Proteomes" id="UP000694867">
    <property type="component" value="Unplaced"/>
</dbReference>
<dbReference type="SUPFAM" id="SSF48464">
    <property type="entry name" value="ENTH/VHS domain"/>
    <property type="match status" value="1"/>
</dbReference>
<evidence type="ECO:0000256" key="4">
    <source>
        <dbReference type="SAM" id="Coils"/>
    </source>
</evidence>
<evidence type="ECO:0000256" key="5">
    <source>
        <dbReference type="SAM" id="MobiDB-lite"/>
    </source>
</evidence>
<dbReference type="InterPro" id="IPR014645">
    <property type="entry name" value="TOM1"/>
</dbReference>
<keyword evidence="2" id="KW-0813">Transport</keyword>
<dbReference type="Gene3D" id="1.25.40.90">
    <property type="match status" value="1"/>
</dbReference>
<dbReference type="GeneID" id="100905299"/>
<dbReference type="RefSeq" id="XP_018496585.1">
    <property type="nucleotide sequence ID" value="XM_018641069.1"/>
</dbReference>
<name>A0AAJ7L7U5_9ACAR</name>
<dbReference type="PROSITE" id="PS50179">
    <property type="entry name" value="VHS"/>
    <property type="match status" value="1"/>
</dbReference>
<evidence type="ECO:0000256" key="1">
    <source>
        <dbReference type="ARBA" id="ARBA00007708"/>
    </source>
</evidence>
<dbReference type="PANTHER" id="PTHR13856:SF137">
    <property type="entry name" value="GH05942P"/>
    <property type="match status" value="1"/>
</dbReference>
<dbReference type="GO" id="GO:0015031">
    <property type="term" value="P:protein transport"/>
    <property type="evidence" value="ECO:0007669"/>
    <property type="project" value="UniProtKB-KW"/>
</dbReference>
<dbReference type="CDD" id="cd03565">
    <property type="entry name" value="VHS_Tom1_like"/>
    <property type="match status" value="1"/>
</dbReference>
<feature type="domain" description="GAT" evidence="7">
    <location>
        <begin position="220"/>
        <end position="308"/>
    </location>
</feature>
<evidence type="ECO:0000313" key="8">
    <source>
        <dbReference type="Proteomes" id="UP000694867"/>
    </source>
</evidence>
<evidence type="ECO:0000256" key="3">
    <source>
        <dbReference type="ARBA" id="ARBA00022927"/>
    </source>
</evidence>
<feature type="region of interest" description="Disordered" evidence="5">
    <location>
        <begin position="317"/>
        <end position="339"/>
    </location>
</feature>
<dbReference type="Gene3D" id="1.20.58.160">
    <property type="match status" value="1"/>
</dbReference>
<protein>
    <submittedName>
        <fullName evidence="9">Target of Myb protein 1</fullName>
    </submittedName>
</protein>
<dbReference type="GO" id="GO:0016020">
    <property type="term" value="C:membrane"/>
    <property type="evidence" value="ECO:0007669"/>
    <property type="project" value="TreeGrafter"/>
</dbReference>
<dbReference type="InterPro" id="IPR002014">
    <property type="entry name" value="VHS_dom"/>
</dbReference>
<dbReference type="Pfam" id="PF03127">
    <property type="entry name" value="GAT"/>
    <property type="match status" value="1"/>
</dbReference>
<dbReference type="GO" id="GO:0005768">
    <property type="term" value="C:endosome"/>
    <property type="evidence" value="ECO:0007669"/>
    <property type="project" value="TreeGrafter"/>
</dbReference>
<accession>A0AAJ7L7U5</accession>
<dbReference type="GO" id="GO:0043130">
    <property type="term" value="F:ubiquitin binding"/>
    <property type="evidence" value="ECO:0007669"/>
    <property type="project" value="InterPro"/>
</dbReference>
<dbReference type="GO" id="GO:0030276">
    <property type="term" value="F:clathrin binding"/>
    <property type="evidence" value="ECO:0007669"/>
    <property type="project" value="TreeGrafter"/>
</dbReference>
<keyword evidence="8" id="KW-1185">Reference proteome</keyword>
<sequence>MSGLGETIRENAGAFLATLQKDPLTTLVGQKIEQATDASLASENWALNMEICDIITETDEGPKDAAKAIRKRLMTNAGKNYTVVMYTLTVLETCVKNCGRRFHLVVSQKDFVQDLVKLIGPKNDPPTAVQEKVLSLIQNWATAFRSNPEMQGVVQVYTDLKGKGVEFPQSNVETTVPIHTPQRTVSSQESRASSAASVRLGGSAMHGELVIPTPVQLTPEATQKLKAELDIVQRNMHVFGEMLNELEPGYEHPRDWDLLQELLKTCHAMQTRIVELVDKVSNEQITSELLRLNDELNNLFIRYERFEKRRSALVSQTRSSISATSATPTTSLNSPQKSSVGQASAALIDFEDEASAMQKLSLSEAGPATKPKTPTTVESPNEADEFEAFAQSRTAKFAVPGAPTNSMPDNANDFQEMEEWLEAQDATENPPPASSTGAVSSSDFDRFLQERAAAADRLPTIQAQAGPAKETKKDDQNLLAL</sequence>
<keyword evidence="3" id="KW-0653">Protein transport</keyword>
<evidence type="ECO:0000313" key="9">
    <source>
        <dbReference type="RefSeq" id="XP_018496585.1"/>
    </source>
</evidence>